<dbReference type="Proteomes" id="UP001303760">
    <property type="component" value="Unassembled WGS sequence"/>
</dbReference>
<feature type="compositionally biased region" description="Gly residues" evidence="1">
    <location>
        <begin position="102"/>
        <end position="118"/>
    </location>
</feature>
<feature type="compositionally biased region" description="Low complexity" evidence="1">
    <location>
        <begin position="256"/>
        <end position="268"/>
    </location>
</feature>
<accession>A0AAN7CGG2</accession>
<feature type="region of interest" description="Disordered" evidence="1">
    <location>
        <begin position="396"/>
        <end position="504"/>
    </location>
</feature>
<feature type="region of interest" description="Disordered" evidence="1">
    <location>
        <begin position="95"/>
        <end position="120"/>
    </location>
</feature>
<dbReference type="EMBL" id="MU860024">
    <property type="protein sequence ID" value="KAK4241330.1"/>
    <property type="molecule type" value="Genomic_DNA"/>
</dbReference>
<feature type="compositionally biased region" description="Pro residues" evidence="1">
    <location>
        <begin position="490"/>
        <end position="504"/>
    </location>
</feature>
<organism evidence="2 3">
    <name type="scientific">Achaetomium macrosporum</name>
    <dbReference type="NCBI Taxonomy" id="79813"/>
    <lineage>
        <taxon>Eukaryota</taxon>
        <taxon>Fungi</taxon>
        <taxon>Dikarya</taxon>
        <taxon>Ascomycota</taxon>
        <taxon>Pezizomycotina</taxon>
        <taxon>Sordariomycetes</taxon>
        <taxon>Sordariomycetidae</taxon>
        <taxon>Sordariales</taxon>
        <taxon>Chaetomiaceae</taxon>
        <taxon>Achaetomium</taxon>
    </lineage>
</organism>
<dbReference type="AlphaFoldDB" id="A0AAN7CGG2"/>
<sequence>MPELGPVQLLTGGSPRRASIHQGVVSKPPKNMIYLRVLIFTTERIWLVSWILTSMTNLQHYAQRALVLAMILSHSAVVGIMGDGTMNRAQVTMSVRTSSGGSSPGGTGGSHGGEGCGGTSVPQIVVEQASDGACSAVSPAAAPAPARSAFLPPLRPPPVAPRPFKFTIPVPADQEGGHPRHDDGLGARGVPPSATEPSQHDAGIGVRRIPASRTEAARHGGIWDDRFIPVTQLAPSAGHLPPSQTAGLLNPLRMHPTTLSRSPSTPLTVGDEDPAAGVRLHGNPPLVDRKVLEKTQRMLAAHQALKGDGQPPASSLRPRPSTDDDARPKGLLRKVSSLFSKKKDAPPSIKAHEIRHLTGSLSSLELSQPPARRVRDTQIRLNEADNVKKREKAVKVLGETPQLAPVQRGLVRPQKTAPAEATSSDPPPAPQPPITDSDKQPGSNAAEELPATPKIATPAEEDPFSGPSPRPTDFEKRLQATAAAQDSPVPTQPQYPEYPPPGWI</sequence>
<feature type="compositionally biased region" description="Basic and acidic residues" evidence="1">
    <location>
        <begin position="175"/>
        <end position="185"/>
    </location>
</feature>
<gene>
    <name evidence="2" type="ORF">C8A03DRAFT_30547</name>
</gene>
<reference evidence="2" key="2">
    <citation type="submission" date="2023-05" db="EMBL/GenBank/DDBJ databases">
        <authorList>
            <consortium name="Lawrence Berkeley National Laboratory"/>
            <person name="Steindorff A."/>
            <person name="Hensen N."/>
            <person name="Bonometti L."/>
            <person name="Westerberg I."/>
            <person name="Brannstrom I.O."/>
            <person name="Guillou S."/>
            <person name="Cros-Aarteil S."/>
            <person name="Calhoun S."/>
            <person name="Haridas S."/>
            <person name="Kuo A."/>
            <person name="Mondo S."/>
            <person name="Pangilinan J."/>
            <person name="Riley R."/>
            <person name="Labutti K."/>
            <person name="Andreopoulos B."/>
            <person name="Lipzen A."/>
            <person name="Chen C."/>
            <person name="Yanf M."/>
            <person name="Daum C."/>
            <person name="Ng V."/>
            <person name="Clum A."/>
            <person name="Ohm R."/>
            <person name="Martin F."/>
            <person name="Silar P."/>
            <person name="Natvig D."/>
            <person name="Lalanne C."/>
            <person name="Gautier V."/>
            <person name="Ament-Velasquez S.L."/>
            <person name="Kruys A."/>
            <person name="Hutchinson M.I."/>
            <person name="Powell A.J."/>
            <person name="Barry K."/>
            <person name="Miller A.N."/>
            <person name="Grigoriev I.V."/>
            <person name="Debuchy R."/>
            <person name="Gladieux P."/>
            <person name="Thoren M.H."/>
            <person name="Johannesson H."/>
        </authorList>
    </citation>
    <scope>NUCLEOTIDE SEQUENCE</scope>
    <source>
        <strain evidence="2">CBS 532.94</strain>
    </source>
</reference>
<feature type="region of interest" description="Disordered" evidence="1">
    <location>
        <begin position="170"/>
        <end position="210"/>
    </location>
</feature>
<reference evidence="2" key="1">
    <citation type="journal article" date="2023" name="Mol. Phylogenet. Evol.">
        <title>Genome-scale phylogeny and comparative genomics of the fungal order Sordariales.</title>
        <authorList>
            <person name="Hensen N."/>
            <person name="Bonometti L."/>
            <person name="Westerberg I."/>
            <person name="Brannstrom I.O."/>
            <person name="Guillou S."/>
            <person name="Cros-Aarteil S."/>
            <person name="Calhoun S."/>
            <person name="Haridas S."/>
            <person name="Kuo A."/>
            <person name="Mondo S."/>
            <person name="Pangilinan J."/>
            <person name="Riley R."/>
            <person name="LaButti K."/>
            <person name="Andreopoulos B."/>
            <person name="Lipzen A."/>
            <person name="Chen C."/>
            <person name="Yan M."/>
            <person name="Daum C."/>
            <person name="Ng V."/>
            <person name="Clum A."/>
            <person name="Steindorff A."/>
            <person name="Ohm R.A."/>
            <person name="Martin F."/>
            <person name="Silar P."/>
            <person name="Natvig D.O."/>
            <person name="Lalanne C."/>
            <person name="Gautier V."/>
            <person name="Ament-Velasquez S.L."/>
            <person name="Kruys A."/>
            <person name="Hutchinson M.I."/>
            <person name="Powell A.J."/>
            <person name="Barry K."/>
            <person name="Miller A.N."/>
            <person name="Grigoriev I.V."/>
            <person name="Debuchy R."/>
            <person name="Gladieux P."/>
            <person name="Hiltunen Thoren M."/>
            <person name="Johannesson H."/>
        </authorList>
    </citation>
    <scope>NUCLEOTIDE SEQUENCE</scope>
    <source>
        <strain evidence="2">CBS 532.94</strain>
    </source>
</reference>
<protein>
    <submittedName>
        <fullName evidence="2">Uncharacterized protein</fullName>
    </submittedName>
</protein>
<comment type="caution">
    <text evidence="2">The sequence shown here is derived from an EMBL/GenBank/DDBJ whole genome shotgun (WGS) entry which is preliminary data.</text>
</comment>
<evidence type="ECO:0000313" key="2">
    <source>
        <dbReference type="EMBL" id="KAK4241330.1"/>
    </source>
</evidence>
<evidence type="ECO:0000313" key="3">
    <source>
        <dbReference type="Proteomes" id="UP001303760"/>
    </source>
</evidence>
<feature type="region of interest" description="Disordered" evidence="1">
    <location>
        <begin position="234"/>
        <end position="286"/>
    </location>
</feature>
<proteinExistence type="predicted"/>
<name>A0AAN7CGG2_9PEZI</name>
<feature type="region of interest" description="Disordered" evidence="1">
    <location>
        <begin position="303"/>
        <end position="329"/>
    </location>
</feature>
<evidence type="ECO:0000256" key="1">
    <source>
        <dbReference type="SAM" id="MobiDB-lite"/>
    </source>
</evidence>
<keyword evidence="3" id="KW-1185">Reference proteome</keyword>